<evidence type="ECO:0000259" key="5">
    <source>
        <dbReference type="PROSITE" id="PS50893"/>
    </source>
</evidence>
<keyword evidence="3" id="KW-0547">Nucleotide-binding</keyword>
<evidence type="ECO:0000256" key="2">
    <source>
        <dbReference type="ARBA" id="ARBA00022448"/>
    </source>
</evidence>
<keyword evidence="4" id="KW-0067">ATP-binding</keyword>
<dbReference type="PANTHER" id="PTHR43335">
    <property type="entry name" value="ABC TRANSPORTER, ATP-BINDING PROTEIN"/>
    <property type="match status" value="1"/>
</dbReference>
<comment type="similarity">
    <text evidence="1">Belongs to the ABC transporter superfamily.</text>
</comment>
<evidence type="ECO:0000313" key="6">
    <source>
        <dbReference type="EMBL" id="KKN68300.1"/>
    </source>
</evidence>
<keyword evidence="2" id="KW-0813">Transport</keyword>
<name>A0A0F9SHD4_9ZZZZ</name>
<accession>A0A0F9SHD4</accession>
<dbReference type="PROSITE" id="PS50893">
    <property type="entry name" value="ABC_TRANSPORTER_2"/>
    <property type="match status" value="1"/>
</dbReference>
<organism evidence="6">
    <name type="scientific">marine sediment metagenome</name>
    <dbReference type="NCBI Taxonomy" id="412755"/>
    <lineage>
        <taxon>unclassified sequences</taxon>
        <taxon>metagenomes</taxon>
        <taxon>ecological metagenomes</taxon>
    </lineage>
</organism>
<comment type="caution">
    <text evidence="6">The sequence shown here is derived from an EMBL/GenBank/DDBJ whole genome shotgun (WGS) entry which is preliminary data.</text>
</comment>
<dbReference type="Pfam" id="PF00005">
    <property type="entry name" value="ABC_tran"/>
    <property type="match status" value="1"/>
</dbReference>
<dbReference type="SUPFAM" id="SSF52540">
    <property type="entry name" value="P-loop containing nucleoside triphosphate hydrolases"/>
    <property type="match status" value="1"/>
</dbReference>
<dbReference type="AlphaFoldDB" id="A0A0F9SHD4"/>
<dbReference type="InterPro" id="IPR003439">
    <property type="entry name" value="ABC_transporter-like_ATP-bd"/>
</dbReference>
<dbReference type="GO" id="GO:0016887">
    <property type="term" value="F:ATP hydrolysis activity"/>
    <property type="evidence" value="ECO:0007669"/>
    <property type="project" value="InterPro"/>
</dbReference>
<evidence type="ECO:0000256" key="1">
    <source>
        <dbReference type="ARBA" id="ARBA00005417"/>
    </source>
</evidence>
<dbReference type="Gene3D" id="3.40.50.300">
    <property type="entry name" value="P-loop containing nucleotide triphosphate hydrolases"/>
    <property type="match status" value="1"/>
</dbReference>
<proteinExistence type="inferred from homology"/>
<gene>
    <name evidence="6" type="ORF">LCGC14_0452560</name>
</gene>
<reference evidence="6" key="1">
    <citation type="journal article" date="2015" name="Nature">
        <title>Complex archaea that bridge the gap between prokaryotes and eukaryotes.</title>
        <authorList>
            <person name="Spang A."/>
            <person name="Saw J.H."/>
            <person name="Jorgensen S.L."/>
            <person name="Zaremba-Niedzwiedzka K."/>
            <person name="Martijn J."/>
            <person name="Lind A.E."/>
            <person name="van Eijk R."/>
            <person name="Schleper C."/>
            <person name="Guy L."/>
            <person name="Ettema T.J."/>
        </authorList>
    </citation>
    <scope>NUCLEOTIDE SEQUENCE</scope>
</reference>
<dbReference type="EMBL" id="LAZR01000452">
    <property type="protein sequence ID" value="KKN68300.1"/>
    <property type="molecule type" value="Genomic_DNA"/>
</dbReference>
<dbReference type="SMART" id="SM00382">
    <property type="entry name" value="AAA"/>
    <property type="match status" value="1"/>
</dbReference>
<protein>
    <recommendedName>
        <fullName evidence="5">ABC transporter domain-containing protein</fullName>
    </recommendedName>
</protein>
<feature type="domain" description="ABC transporter" evidence="5">
    <location>
        <begin position="10"/>
        <end position="242"/>
    </location>
</feature>
<dbReference type="PANTHER" id="PTHR43335:SF4">
    <property type="entry name" value="ABC TRANSPORTER, ATP-BINDING PROTEIN"/>
    <property type="match status" value="1"/>
</dbReference>
<dbReference type="CDD" id="cd03230">
    <property type="entry name" value="ABC_DR_subfamily_A"/>
    <property type="match status" value="1"/>
</dbReference>
<evidence type="ECO:0000256" key="4">
    <source>
        <dbReference type="ARBA" id="ARBA00022840"/>
    </source>
</evidence>
<sequence>MPPTNGSPMIDVKNLTKWYGPVLAVDDISFHVDRGQIVGFLGPNGAGKSTTLRILTSFLPATGGKATVAGFDVLAESMEVRRRIGYMPESVPLYGEMRVREYLTYRAALREIPRRERRAAVDRVAQRCWLSEPEDMMRRRLDQLSRGYKQRVGLADVLLHNPPVLILDEPTIGLDPAQIRAMRDLITGLAAEHTVILSSHILAEVEQTCSHLIIIAGGRIVAAGTSGELRQRVIGPNRIITEMKGAEPNVLAADVGGLDSVGDVQVQRAGNWTRLMIAANDDSDPRSAIFQLAAKKDYTIRELRREVASLEDFFVQITYEQNTQTTDQSA</sequence>
<dbReference type="InterPro" id="IPR003593">
    <property type="entry name" value="AAA+_ATPase"/>
</dbReference>
<dbReference type="InterPro" id="IPR027417">
    <property type="entry name" value="P-loop_NTPase"/>
</dbReference>
<evidence type="ECO:0000256" key="3">
    <source>
        <dbReference type="ARBA" id="ARBA00022741"/>
    </source>
</evidence>
<dbReference type="GO" id="GO:0005524">
    <property type="term" value="F:ATP binding"/>
    <property type="evidence" value="ECO:0007669"/>
    <property type="project" value="UniProtKB-KW"/>
</dbReference>